<evidence type="ECO:0000256" key="4">
    <source>
        <dbReference type="SAM" id="MobiDB-lite"/>
    </source>
</evidence>
<evidence type="ECO:0000256" key="1">
    <source>
        <dbReference type="ARBA" id="ARBA00023239"/>
    </source>
</evidence>
<accession>A0A5C1NC40</accession>
<sequence>MTQPSASTSPLVLDGSTVSLEDILSVAEGRRKVALSTAPEFCERITRGQVFLERLLEEDGVVYGVTTGYGDACTRPVSMDDIDSLPRHLYTFHGCGQGQVLAAEAARAVILVRLVSLCQGVSGISMELLERLVWLLQEDVLPVIPEEGSVGASGDLTPLSYLAAVLCGERDVFDRGVRRPAAEALAERHMTPYRLKPKEGLALMNGTAVMTALGILAFSRCSYLTLLSTRITALSVQALNGNPYHFDTDLFAAKPHPGQQCVAERLRQDLHAPSTPRNSSRLQDRYSTRCAPHVIGVVEDALPWWRQFLTNELNSANDNPLIDPDVGKVMHGGHFYGGHVAFVMDSLKQAAANLADLLDRQLALLVDTRYNHGLPSNLSGASPERLPLNHGYKAVQIGASAWTAEALKLTMPASVFSRSTECHNQDKVSMGTIAARDALRVLTLVEQVAAATLHAACQGVELRSQLNASHTDSVAASATRSAEGSTAENVEGSVEENGEAVPQALGDFIDAIRQNIDPVLEDRALDQDLTLLCSLIRKRHWSLYDAG</sequence>
<keyword evidence="6" id="KW-1185">Reference proteome</keyword>
<dbReference type="Pfam" id="PF00221">
    <property type="entry name" value="Lyase_aromatic"/>
    <property type="match status" value="1"/>
</dbReference>
<dbReference type="GO" id="GO:0044550">
    <property type="term" value="P:secondary metabolite biosynthetic process"/>
    <property type="evidence" value="ECO:0007669"/>
    <property type="project" value="UniProtKB-ARBA"/>
</dbReference>
<dbReference type="PROSITE" id="PS00488">
    <property type="entry name" value="PAL_HISTIDASE"/>
    <property type="match status" value="1"/>
</dbReference>
<dbReference type="EC" id="4.3.1.23" evidence="3"/>
<evidence type="ECO:0000256" key="3">
    <source>
        <dbReference type="ARBA" id="ARBA00066365"/>
    </source>
</evidence>
<organism evidence="5 6">
    <name type="scientific">Halomonas binhaiensis</name>
    <dbReference type="NCBI Taxonomy" id="2562282"/>
    <lineage>
        <taxon>Bacteria</taxon>
        <taxon>Pseudomonadati</taxon>
        <taxon>Pseudomonadota</taxon>
        <taxon>Gammaproteobacteria</taxon>
        <taxon>Oceanospirillales</taxon>
        <taxon>Halomonadaceae</taxon>
        <taxon>Halomonas</taxon>
    </lineage>
</organism>
<protein>
    <recommendedName>
        <fullName evidence="3">tyrosine ammonia-lyase</fullName>
        <ecNumber evidence="3">4.3.1.23</ecNumber>
    </recommendedName>
</protein>
<reference evidence="5" key="1">
    <citation type="submission" date="2021-02" db="EMBL/GenBank/DDBJ databases">
        <title>Strain Y2R2, a novel species of the genus Halomonas.</title>
        <authorList>
            <person name="Huang H."/>
        </authorList>
    </citation>
    <scope>NUCLEOTIDE SEQUENCE</scope>
    <source>
        <strain evidence="5">Y2R2</strain>
    </source>
</reference>
<dbReference type="RefSeq" id="WP_149283187.1">
    <property type="nucleotide sequence ID" value="NZ_CP038437.2"/>
</dbReference>
<dbReference type="SUPFAM" id="SSF48557">
    <property type="entry name" value="L-aspartase-like"/>
    <property type="match status" value="1"/>
</dbReference>
<dbReference type="PANTHER" id="PTHR10362">
    <property type="entry name" value="HISTIDINE AMMONIA-LYASE"/>
    <property type="match status" value="1"/>
</dbReference>
<keyword evidence="1 5" id="KW-0456">Lyase</keyword>
<dbReference type="GO" id="GO:0052883">
    <property type="term" value="F:tyrosine ammonia-lyase activity"/>
    <property type="evidence" value="ECO:0007669"/>
    <property type="project" value="UniProtKB-EC"/>
</dbReference>
<dbReference type="AlphaFoldDB" id="A0A5C1NC40"/>
<dbReference type="Proteomes" id="UP000324285">
    <property type="component" value="Chromosome"/>
</dbReference>
<comment type="catalytic activity">
    <reaction evidence="2">
        <text>L-tyrosine = (E)-4-coumarate + NH4(+)</text>
        <dbReference type="Rhea" id="RHEA:24906"/>
        <dbReference type="ChEBI" id="CHEBI:12876"/>
        <dbReference type="ChEBI" id="CHEBI:28938"/>
        <dbReference type="ChEBI" id="CHEBI:58315"/>
        <dbReference type="EC" id="4.3.1.23"/>
    </reaction>
</comment>
<dbReference type="EMBL" id="CP038437">
    <property type="protein sequence ID" value="QEM80531.1"/>
    <property type="molecule type" value="Genomic_DNA"/>
</dbReference>
<dbReference type="FunFam" id="1.20.200.10:FF:000012">
    <property type="entry name" value="Tyrosine ammonia-lyase"/>
    <property type="match status" value="1"/>
</dbReference>
<evidence type="ECO:0000313" key="6">
    <source>
        <dbReference type="Proteomes" id="UP000324285"/>
    </source>
</evidence>
<dbReference type="OrthoDB" id="9806955at2"/>
<dbReference type="CDD" id="cd00332">
    <property type="entry name" value="PAL-HAL"/>
    <property type="match status" value="1"/>
</dbReference>
<dbReference type="InterPro" id="IPR001106">
    <property type="entry name" value="Aromatic_Lyase"/>
</dbReference>
<evidence type="ECO:0000256" key="2">
    <source>
        <dbReference type="ARBA" id="ARBA00052500"/>
    </source>
</evidence>
<dbReference type="InterPro" id="IPR022313">
    <property type="entry name" value="Phe/His_NH3-lyase_AS"/>
</dbReference>
<gene>
    <name evidence="5" type="ORF">E4T21_02375</name>
</gene>
<dbReference type="InterPro" id="IPR008948">
    <property type="entry name" value="L-Aspartase-like"/>
</dbReference>
<feature type="region of interest" description="Disordered" evidence="4">
    <location>
        <begin position="473"/>
        <end position="497"/>
    </location>
</feature>
<feature type="compositionally biased region" description="Polar residues" evidence="4">
    <location>
        <begin position="473"/>
        <end position="486"/>
    </location>
</feature>
<name>A0A5C1NC40_9GAMM</name>
<dbReference type="InterPro" id="IPR024083">
    <property type="entry name" value="Fumarase/histidase_N"/>
</dbReference>
<dbReference type="Gene3D" id="1.10.275.10">
    <property type="entry name" value="Fumarase/aspartase (N-terminal domain)"/>
    <property type="match status" value="1"/>
</dbReference>
<dbReference type="FunFam" id="1.10.275.10:FF:000005">
    <property type="entry name" value="Histidine ammonia-lyase"/>
    <property type="match status" value="1"/>
</dbReference>
<dbReference type="KEGG" id="hbh:E4T21_02375"/>
<evidence type="ECO:0000313" key="5">
    <source>
        <dbReference type="EMBL" id="QEM80531.1"/>
    </source>
</evidence>
<proteinExistence type="predicted"/>
<dbReference type="Gene3D" id="1.20.200.10">
    <property type="entry name" value="Fumarase/aspartase (Central domain)"/>
    <property type="match status" value="1"/>
</dbReference>